<evidence type="ECO:0000259" key="2">
    <source>
        <dbReference type="Pfam" id="PF25540"/>
    </source>
</evidence>
<organism evidence="3 4">
    <name type="scientific">Macrophomina phaseolina (strain MS6)</name>
    <name type="common">Charcoal rot fungus</name>
    <dbReference type="NCBI Taxonomy" id="1126212"/>
    <lineage>
        <taxon>Eukaryota</taxon>
        <taxon>Fungi</taxon>
        <taxon>Dikarya</taxon>
        <taxon>Ascomycota</taxon>
        <taxon>Pezizomycotina</taxon>
        <taxon>Dothideomycetes</taxon>
        <taxon>Dothideomycetes incertae sedis</taxon>
        <taxon>Botryosphaeriales</taxon>
        <taxon>Botryosphaeriaceae</taxon>
        <taxon>Macrophomina</taxon>
    </lineage>
</organism>
<accession>K2R8U5</accession>
<protein>
    <recommendedName>
        <fullName evidence="2">DUF7923 domain-containing protein</fullName>
    </recommendedName>
</protein>
<dbReference type="STRING" id="1126212.K2R8U5"/>
<feature type="coiled-coil region" evidence="1">
    <location>
        <begin position="9"/>
        <end position="68"/>
    </location>
</feature>
<dbReference type="VEuPathDB" id="FungiDB:MPH_12089"/>
<dbReference type="EMBL" id="AHHD01000502">
    <property type="protein sequence ID" value="EKG10833.1"/>
    <property type="molecule type" value="Genomic_DNA"/>
</dbReference>
<keyword evidence="1" id="KW-0175">Coiled coil</keyword>
<dbReference type="AlphaFoldDB" id="K2R8U5"/>
<dbReference type="PANTHER" id="PTHR37543">
    <property type="entry name" value="CCCH ZINC FINGER DNA BINDING PROTEIN (AFU_ORTHOLOGUE AFUA_5G12760)"/>
    <property type="match status" value="1"/>
</dbReference>
<name>K2R8U5_MACPH</name>
<dbReference type="PANTHER" id="PTHR37543:SF1">
    <property type="entry name" value="CCCH ZINC FINGER DNA BINDING PROTEIN (AFU_ORTHOLOGUE AFUA_5G12760)"/>
    <property type="match status" value="1"/>
</dbReference>
<dbReference type="InParanoid" id="K2R8U5"/>
<dbReference type="InterPro" id="IPR057683">
    <property type="entry name" value="DUF7923"/>
</dbReference>
<proteinExistence type="predicted"/>
<dbReference type="Pfam" id="PF25540">
    <property type="entry name" value="DUF7923"/>
    <property type="match status" value="1"/>
</dbReference>
<feature type="domain" description="DUF7923" evidence="2">
    <location>
        <begin position="71"/>
        <end position="194"/>
    </location>
</feature>
<reference evidence="3 4" key="1">
    <citation type="journal article" date="2012" name="BMC Genomics">
        <title>Tools to kill: Genome of one of the most destructive plant pathogenic fungi Macrophomina phaseolina.</title>
        <authorList>
            <person name="Islam M.S."/>
            <person name="Haque M.S."/>
            <person name="Islam M.M."/>
            <person name="Emdad E.M."/>
            <person name="Halim A."/>
            <person name="Hossen Q.M.M."/>
            <person name="Hossain M.Z."/>
            <person name="Ahmed B."/>
            <person name="Rahim S."/>
            <person name="Rahman M.S."/>
            <person name="Alam M.M."/>
            <person name="Hou S."/>
            <person name="Wan X."/>
            <person name="Saito J.A."/>
            <person name="Alam M."/>
        </authorList>
    </citation>
    <scope>NUCLEOTIDE SEQUENCE [LARGE SCALE GENOMIC DNA]</scope>
    <source>
        <strain evidence="3 4">MS6</strain>
    </source>
</reference>
<comment type="caution">
    <text evidence="3">The sequence shown here is derived from an EMBL/GenBank/DDBJ whole genome shotgun (WGS) entry which is preliminary data.</text>
</comment>
<dbReference type="Proteomes" id="UP000007129">
    <property type="component" value="Unassembled WGS sequence"/>
</dbReference>
<dbReference type="HOGENOM" id="CLU_1396585_0_0_1"/>
<gene>
    <name evidence="3" type="ORF">MPH_12089</name>
</gene>
<sequence>METLRSYHLKNAEKKIRNVCQESQTLLNNIVELKENHKKLKKISDELVKLSKEETERLKNKHSRLQSEIYQNRIVLVLIDGDDTNFLESFVKKGIDGGSDAATKLVGEIRKAARSQAKILVRVYANLGLDGHGLAQKYTRLGDLEKKDFYKFVIGFNKKEHCDFTDTGREAGNAYLKVTGMPSLNMNVVYCANID</sequence>
<dbReference type="OrthoDB" id="2270193at2759"/>
<evidence type="ECO:0000313" key="3">
    <source>
        <dbReference type="EMBL" id="EKG10833.1"/>
    </source>
</evidence>
<evidence type="ECO:0000256" key="1">
    <source>
        <dbReference type="SAM" id="Coils"/>
    </source>
</evidence>
<evidence type="ECO:0000313" key="4">
    <source>
        <dbReference type="Proteomes" id="UP000007129"/>
    </source>
</evidence>